<dbReference type="PANTHER" id="PTHR39475">
    <property type="entry name" value="CONIDIATION-SPECIFIC PROTEIN 6"/>
    <property type="match status" value="1"/>
</dbReference>
<sequence>MSGSSNVGNSNVYEAGDQRTEPASKSGGSFGEEGQKNSHLANDSKDERSIANRLATAEPQNDSSSRKTLDAETKAGQTDATAPARMHGNEPSRGAQIDKELQDEEAALLAKKDAAKASKKPGGTGDVSGKKN</sequence>
<feature type="region of interest" description="Disordered" evidence="1">
    <location>
        <begin position="1"/>
        <end position="132"/>
    </location>
</feature>
<feature type="compositionally biased region" description="Low complexity" evidence="1">
    <location>
        <begin position="1"/>
        <end position="12"/>
    </location>
</feature>
<evidence type="ECO:0000313" key="3">
    <source>
        <dbReference type="Proteomes" id="UP000054266"/>
    </source>
</evidence>
<protein>
    <submittedName>
        <fullName evidence="2">Uncharacterized protein</fullName>
    </submittedName>
</protein>
<keyword evidence="3" id="KW-1185">Reference proteome</keyword>
<dbReference type="Proteomes" id="UP000054266">
    <property type="component" value="Unassembled WGS sequence"/>
</dbReference>
<dbReference type="HOGENOM" id="CLU_135765_0_0_1"/>
<dbReference type="PANTHER" id="PTHR39475:SF1">
    <property type="entry name" value="CONIDIATION-SPECIFIC PROTEIN 6"/>
    <property type="match status" value="1"/>
</dbReference>
<accession>A0A0D2CF08</accession>
<reference evidence="2 3" key="1">
    <citation type="submission" date="2015-01" db="EMBL/GenBank/DDBJ databases">
        <title>The Genome Sequence of Capronia semiimmersa CBS27337.</title>
        <authorList>
            <consortium name="The Broad Institute Genomics Platform"/>
            <person name="Cuomo C."/>
            <person name="de Hoog S."/>
            <person name="Gorbushina A."/>
            <person name="Stielow B."/>
            <person name="Teixiera M."/>
            <person name="Abouelleil A."/>
            <person name="Chapman S.B."/>
            <person name="Priest M."/>
            <person name="Young S.K."/>
            <person name="Wortman J."/>
            <person name="Nusbaum C."/>
            <person name="Birren B."/>
        </authorList>
    </citation>
    <scope>NUCLEOTIDE SEQUENCE [LARGE SCALE GENOMIC DNA]</scope>
    <source>
        <strain evidence="2 3">CBS 27337</strain>
    </source>
</reference>
<dbReference type="EMBL" id="KN846961">
    <property type="protein sequence ID" value="KIW63696.1"/>
    <property type="molecule type" value="Genomic_DNA"/>
</dbReference>
<name>A0A0D2CF08_9EURO</name>
<evidence type="ECO:0000256" key="1">
    <source>
        <dbReference type="SAM" id="MobiDB-lite"/>
    </source>
</evidence>
<feature type="compositionally biased region" description="Basic and acidic residues" evidence="1">
    <location>
        <begin position="64"/>
        <end position="73"/>
    </location>
</feature>
<organism evidence="2 3">
    <name type="scientific">Phialophora macrospora</name>
    <dbReference type="NCBI Taxonomy" id="1851006"/>
    <lineage>
        <taxon>Eukaryota</taxon>
        <taxon>Fungi</taxon>
        <taxon>Dikarya</taxon>
        <taxon>Ascomycota</taxon>
        <taxon>Pezizomycotina</taxon>
        <taxon>Eurotiomycetes</taxon>
        <taxon>Chaetothyriomycetidae</taxon>
        <taxon>Chaetothyriales</taxon>
        <taxon>Herpotrichiellaceae</taxon>
        <taxon>Phialophora</taxon>
    </lineage>
</organism>
<gene>
    <name evidence="2" type="ORF">PV04_08679</name>
</gene>
<dbReference type="AlphaFoldDB" id="A0A0D2CF08"/>
<evidence type="ECO:0000313" key="2">
    <source>
        <dbReference type="EMBL" id="KIW63696.1"/>
    </source>
</evidence>
<proteinExistence type="predicted"/>